<feature type="region of interest" description="Disordered" evidence="12">
    <location>
        <begin position="182"/>
        <end position="224"/>
    </location>
</feature>
<name>A0A2I0AHZ2_9ASPA</name>
<reference evidence="13 14" key="1">
    <citation type="journal article" date="2017" name="Nature">
        <title>The Apostasia genome and the evolution of orchids.</title>
        <authorList>
            <person name="Zhang G.Q."/>
            <person name="Liu K.W."/>
            <person name="Li Z."/>
            <person name="Lohaus R."/>
            <person name="Hsiao Y.Y."/>
            <person name="Niu S.C."/>
            <person name="Wang J.Y."/>
            <person name="Lin Y.C."/>
            <person name="Xu Q."/>
            <person name="Chen L.J."/>
            <person name="Yoshida K."/>
            <person name="Fujiwara S."/>
            <person name="Wang Z.W."/>
            <person name="Zhang Y.Q."/>
            <person name="Mitsuda N."/>
            <person name="Wang M."/>
            <person name="Liu G.H."/>
            <person name="Pecoraro L."/>
            <person name="Huang H.X."/>
            <person name="Xiao X.J."/>
            <person name="Lin M."/>
            <person name="Wu X.Y."/>
            <person name="Wu W.L."/>
            <person name="Chen Y.Y."/>
            <person name="Chang S.B."/>
            <person name="Sakamoto S."/>
            <person name="Ohme-Takagi M."/>
            <person name="Yagi M."/>
            <person name="Zeng S.J."/>
            <person name="Shen C.Y."/>
            <person name="Yeh C.M."/>
            <person name="Luo Y.B."/>
            <person name="Tsai W.C."/>
            <person name="Van de Peer Y."/>
            <person name="Liu Z.J."/>
        </authorList>
    </citation>
    <scope>NUCLEOTIDE SEQUENCE [LARGE SCALE GENOMIC DNA]</scope>
    <source>
        <strain evidence="14">cv. Shenzhen</strain>
        <tissue evidence="13">Stem</tissue>
    </source>
</reference>
<accession>A0A2I0AHZ2</accession>
<keyword evidence="11" id="KW-0812">Transmembrane</keyword>
<dbReference type="SUPFAM" id="SSF49899">
    <property type="entry name" value="Concanavalin A-like lectins/glucanases"/>
    <property type="match status" value="1"/>
</dbReference>
<dbReference type="InterPro" id="IPR018124">
    <property type="entry name" value="Calret/calnex_CS"/>
</dbReference>
<evidence type="ECO:0000256" key="10">
    <source>
        <dbReference type="PIRSR" id="PIRSR601580-3"/>
    </source>
</evidence>
<keyword evidence="6" id="KW-0862">Zinc</keyword>
<dbReference type="GO" id="GO:0051082">
    <property type="term" value="F:unfolded protein binding"/>
    <property type="evidence" value="ECO:0007669"/>
    <property type="project" value="InterPro"/>
</dbReference>
<keyword evidence="11" id="KW-0472">Membrane</keyword>
<dbReference type="Proteomes" id="UP000236161">
    <property type="component" value="Unassembled WGS sequence"/>
</dbReference>
<dbReference type="EMBL" id="KZ451980">
    <property type="protein sequence ID" value="PKA55179.1"/>
    <property type="molecule type" value="Genomic_DNA"/>
</dbReference>
<dbReference type="GO" id="GO:0006457">
    <property type="term" value="P:protein folding"/>
    <property type="evidence" value="ECO:0007669"/>
    <property type="project" value="InterPro"/>
</dbReference>
<dbReference type="PROSITE" id="PS00803">
    <property type="entry name" value="CALRETICULIN_1"/>
    <property type="match status" value="1"/>
</dbReference>
<evidence type="ECO:0000256" key="9">
    <source>
        <dbReference type="ARBA" id="ARBA00037091"/>
    </source>
</evidence>
<proteinExistence type="inferred from homology"/>
<evidence type="ECO:0000256" key="4">
    <source>
        <dbReference type="ARBA" id="ARBA00022734"/>
    </source>
</evidence>
<dbReference type="GO" id="GO:0005789">
    <property type="term" value="C:endoplasmic reticulum membrane"/>
    <property type="evidence" value="ECO:0007669"/>
    <property type="project" value="TreeGrafter"/>
</dbReference>
<evidence type="ECO:0000313" key="14">
    <source>
        <dbReference type="Proteomes" id="UP000236161"/>
    </source>
</evidence>
<evidence type="ECO:0000256" key="5">
    <source>
        <dbReference type="ARBA" id="ARBA00022824"/>
    </source>
</evidence>
<keyword evidence="11" id="KW-1133">Transmembrane helix</keyword>
<dbReference type="PANTHER" id="PTHR11073">
    <property type="entry name" value="CALRETICULIN AND CALNEXIN"/>
    <property type="match status" value="1"/>
</dbReference>
<dbReference type="InterPro" id="IPR013320">
    <property type="entry name" value="ConA-like_dom_sf"/>
</dbReference>
<evidence type="ECO:0000256" key="1">
    <source>
        <dbReference type="ARBA" id="ARBA00004240"/>
    </source>
</evidence>
<comment type="function">
    <text evidence="9">Molecular calcium-binding chaperone promoting folding, oligomeric assembly and quality control in the ER via the calreticulin/calnexin cycle. This lectin may interact transiently with almost all of the monoglucosylated glycoproteins that are synthesized in the ER.</text>
</comment>
<evidence type="ECO:0000256" key="2">
    <source>
        <dbReference type="ARBA" id="ARBA00010983"/>
    </source>
</evidence>
<dbReference type="Gene3D" id="2.60.120.200">
    <property type="match status" value="2"/>
</dbReference>
<evidence type="ECO:0000256" key="6">
    <source>
        <dbReference type="ARBA" id="ARBA00022833"/>
    </source>
</evidence>
<dbReference type="GO" id="GO:0036503">
    <property type="term" value="P:ERAD pathway"/>
    <property type="evidence" value="ECO:0007669"/>
    <property type="project" value="TreeGrafter"/>
</dbReference>
<gene>
    <name evidence="13" type="primary">CRT2</name>
    <name evidence="13" type="ORF">AXF42_Ash003816</name>
</gene>
<dbReference type="PANTHER" id="PTHR11073:SF2">
    <property type="entry name" value="CALRETICULIN"/>
    <property type="match status" value="1"/>
</dbReference>
<evidence type="ECO:0000256" key="12">
    <source>
        <dbReference type="SAM" id="MobiDB-lite"/>
    </source>
</evidence>
<keyword evidence="4" id="KW-0430">Lectin</keyword>
<organism evidence="13 14">
    <name type="scientific">Apostasia shenzhenica</name>
    <dbReference type="NCBI Taxonomy" id="1088818"/>
    <lineage>
        <taxon>Eukaryota</taxon>
        <taxon>Viridiplantae</taxon>
        <taxon>Streptophyta</taxon>
        <taxon>Embryophyta</taxon>
        <taxon>Tracheophyta</taxon>
        <taxon>Spermatophyta</taxon>
        <taxon>Magnoliopsida</taxon>
        <taxon>Liliopsida</taxon>
        <taxon>Asparagales</taxon>
        <taxon>Orchidaceae</taxon>
        <taxon>Apostasioideae</taxon>
        <taxon>Apostasia</taxon>
    </lineage>
</organism>
<feature type="compositionally biased region" description="Basic and acidic residues" evidence="12">
    <location>
        <begin position="188"/>
        <end position="224"/>
    </location>
</feature>
<dbReference type="OrthoDB" id="1938156at2759"/>
<keyword evidence="5 11" id="KW-0256">Endoplasmic reticulum</keyword>
<dbReference type="GO" id="GO:0030246">
    <property type="term" value="F:carbohydrate binding"/>
    <property type="evidence" value="ECO:0007669"/>
    <property type="project" value="UniProtKB-KW"/>
</dbReference>
<feature type="transmembrane region" description="Helical" evidence="11">
    <location>
        <begin position="343"/>
        <end position="366"/>
    </location>
</feature>
<evidence type="ECO:0000256" key="11">
    <source>
        <dbReference type="RuleBase" id="RU362126"/>
    </source>
</evidence>
<dbReference type="InterPro" id="IPR009033">
    <property type="entry name" value="Calreticulin/calnexin_P_dom_sf"/>
</dbReference>
<evidence type="ECO:0000313" key="13">
    <source>
        <dbReference type="EMBL" id="PKA55179.1"/>
    </source>
</evidence>
<sequence>MKDGWEDRWVKSNWKRSENMSGEWNHTAGNWSGDPQDKGMQILPMTEFLGIQTTQDFKYYAISAEFPEFSNKDRTLVFQFSVKHEQKLNCGGGYMKLINGTIDQHKFGGDTPYRPDICGETTKRVQAILSYNGSNYMIKKDISFNLDQLTHVYTFILRPDATYSILIDNEEKKQGSMYSDWDILPPRQIRDPNAKKPEDWDDRELISDPEDKKPEPDDWNTEEKGEWKAPLIPNPDYKGQWKPKKIKNRNFKGRWKAPMIDNPEFVDDPYIYCYPNIKYVGIELWQVRAGTLFDNILICDDPVYAKEIAEETWEEIKDAEKVAFEKAKKLKEEQVTISTTHSFVFSSSIINTYGIYLFLLTFSYFIF</sequence>
<evidence type="ECO:0000256" key="8">
    <source>
        <dbReference type="ARBA" id="ARBA00023186"/>
    </source>
</evidence>
<keyword evidence="7" id="KW-0106">Calcium</keyword>
<keyword evidence="14" id="KW-1185">Reference proteome</keyword>
<dbReference type="InterPro" id="IPR001580">
    <property type="entry name" value="Calret/calnex"/>
</dbReference>
<evidence type="ECO:0000256" key="7">
    <source>
        <dbReference type="ARBA" id="ARBA00022837"/>
    </source>
</evidence>
<keyword evidence="10" id="KW-1015">Disulfide bond</keyword>
<keyword evidence="8 11" id="KW-0143">Chaperone</keyword>
<feature type="disulfide bond" evidence="10">
    <location>
        <begin position="90"/>
        <end position="118"/>
    </location>
</feature>
<comment type="subcellular location">
    <subcellularLocation>
        <location evidence="1">Endoplasmic reticulum</location>
    </subcellularLocation>
</comment>
<keyword evidence="3" id="KW-0479">Metal-binding</keyword>
<dbReference type="Pfam" id="PF00262">
    <property type="entry name" value="Calreticulin"/>
    <property type="match status" value="2"/>
</dbReference>
<dbReference type="GO" id="GO:0005509">
    <property type="term" value="F:calcium ion binding"/>
    <property type="evidence" value="ECO:0007669"/>
    <property type="project" value="InterPro"/>
</dbReference>
<comment type="similarity">
    <text evidence="2 11">Belongs to the calreticulin family.</text>
</comment>
<evidence type="ECO:0000256" key="3">
    <source>
        <dbReference type="ARBA" id="ARBA00022723"/>
    </source>
</evidence>
<dbReference type="SUPFAM" id="SSF63887">
    <property type="entry name" value="P-domain of calnexin/calreticulin"/>
    <property type="match status" value="1"/>
</dbReference>
<dbReference type="PRINTS" id="PR00626">
    <property type="entry name" value="CALRETICULIN"/>
</dbReference>
<dbReference type="AlphaFoldDB" id="A0A2I0AHZ2"/>
<protein>
    <submittedName>
        <fullName evidence="13">Calreticulin-2</fullName>
    </submittedName>
</protein>
<dbReference type="STRING" id="1088818.A0A2I0AHZ2"/>